<feature type="active site" description="Proton acceptor" evidence="8">
    <location>
        <position position="101"/>
    </location>
</feature>
<gene>
    <name evidence="11" type="primary">katG_2</name>
    <name evidence="8" type="synonym">katG</name>
    <name evidence="11" type="ORF">PAA8504_00249</name>
</gene>
<feature type="cross-link" description="Tryptophyl-tyrosyl-methioninium (Tyr-Met) (with Trp-100)" evidence="8">
    <location>
        <begin position="248"/>
        <end position="274"/>
    </location>
</feature>
<keyword evidence="6 8" id="KW-0376">Hydrogen peroxide</keyword>
<keyword evidence="3 8" id="KW-0479">Metal-binding</keyword>
<evidence type="ECO:0000256" key="7">
    <source>
        <dbReference type="ARBA" id="ARBA00049145"/>
    </source>
</evidence>
<dbReference type="OrthoDB" id="9759743at2"/>
<keyword evidence="2 8" id="KW-0349">Heme</keyword>
<dbReference type="PROSITE" id="PS50873">
    <property type="entry name" value="PEROXIDASE_4"/>
    <property type="match status" value="2"/>
</dbReference>
<dbReference type="SUPFAM" id="SSF48113">
    <property type="entry name" value="Heme-dependent peroxidases"/>
    <property type="match status" value="2"/>
</dbReference>
<dbReference type="GO" id="GO:0070301">
    <property type="term" value="P:cellular response to hydrogen peroxide"/>
    <property type="evidence" value="ECO:0007669"/>
    <property type="project" value="TreeGrafter"/>
</dbReference>
<comment type="caution">
    <text evidence="8">Lacks conserved residue(s) required for the propagation of feature annotation.</text>
</comment>
<evidence type="ECO:0000256" key="2">
    <source>
        <dbReference type="ARBA" id="ARBA00022617"/>
    </source>
</evidence>
<evidence type="ECO:0000256" key="3">
    <source>
        <dbReference type="ARBA" id="ARBA00022723"/>
    </source>
</evidence>
<dbReference type="Proteomes" id="UP000244912">
    <property type="component" value="Unassembled WGS sequence"/>
</dbReference>
<evidence type="ECO:0000256" key="8">
    <source>
        <dbReference type="HAMAP-Rule" id="MF_01961"/>
    </source>
</evidence>
<evidence type="ECO:0000313" key="11">
    <source>
        <dbReference type="EMBL" id="SPJ22456.1"/>
    </source>
</evidence>
<dbReference type="GO" id="GO:0020037">
    <property type="term" value="F:heme binding"/>
    <property type="evidence" value="ECO:0007669"/>
    <property type="project" value="InterPro"/>
</dbReference>
<comment type="cofactor">
    <cofactor evidence="8">
        <name>heme b</name>
        <dbReference type="ChEBI" id="CHEBI:60344"/>
    </cofactor>
    <text evidence="8">Binds 1 heme b (iron(II)-protoporphyrin IX) group per dimer.</text>
</comment>
<dbReference type="GO" id="GO:0005829">
    <property type="term" value="C:cytosol"/>
    <property type="evidence" value="ECO:0007669"/>
    <property type="project" value="TreeGrafter"/>
</dbReference>
<comment type="function">
    <text evidence="8">Bifunctional enzyme with both catalase and broad-spectrum peroxidase activity.</text>
</comment>
<evidence type="ECO:0000256" key="9">
    <source>
        <dbReference type="RuleBase" id="RU003451"/>
    </source>
</evidence>
<evidence type="ECO:0000256" key="4">
    <source>
        <dbReference type="ARBA" id="ARBA00023002"/>
    </source>
</evidence>
<dbReference type="InterPro" id="IPR010255">
    <property type="entry name" value="Haem_peroxidase_sf"/>
</dbReference>
<evidence type="ECO:0000313" key="12">
    <source>
        <dbReference type="Proteomes" id="UP000244912"/>
    </source>
</evidence>
<reference evidence="11 12" key="1">
    <citation type="submission" date="2018-03" db="EMBL/GenBank/DDBJ databases">
        <authorList>
            <person name="Keele B.F."/>
        </authorList>
    </citation>
    <scope>NUCLEOTIDE SEQUENCE [LARGE SCALE GENOMIC DNA]</scope>
    <source>
        <strain evidence="11 12">CECT 8504</strain>
    </source>
</reference>
<name>A0A2R8BQU3_9RHOB</name>
<dbReference type="PROSITE" id="PS00435">
    <property type="entry name" value="PEROXIDASE_1"/>
    <property type="match status" value="1"/>
</dbReference>
<comment type="similarity">
    <text evidence="8 9">Belongs to the peroxidase family. Peroxidase/catalase subfamily.</text>
</comment>
<comment type="catalytic activity">
    <reaction evidence="8 9">
        <text>H2O2 + AH2 = A + 2 H2O</text>
        <dbReference type="Rhea" id="RHEA:30275"/>
        <dbReference type="ChEBI" id="CHEBI:13193"/>
        <dbReference type="ChEBI" id="CHEBI:15377"/>
        <dbReference type="ChEBI" id="CHEBI:16240"/>
        <dbReference type="ChEBI" id="CHEBI:17499"/>
        <dbReference type="EC" id="1.11.1.21"/>
    </reaction>
</comment>
<evidence type="ECO:0000256" key="5">
    <source>
        <dbReference type="ARBA" id="ARBA00023004"/>
    </source>
</evidence>
<proteinExistence type="inferred from homology"/>
<feature type="domain" description="Plant heme peroxidase family profile" evidence="10">
    <location>
        <begin position="152"/>
        <end position="484"/>
    </location>
</feature>
<organism evidence="11 12">
    <name type="scientific">Palleronia abyssalis</name>
    <dbReference type="NCBI Taxonomy" id="1501240"/>
    <lineage>
        <taxon>Bacteria</taxon>
        <taxon>Pseudomonadati</taxon>
        <taxon>Pseudomonadota</taxon>
        <taxon>Alphaproteobacteria</taxon>
        <taxon>Rhodobacterales</taxon>
        <taxon>Roseobacteraceae</taxon>
        <taxon>Palleronia</taxon>
    </lineage>
</organism>
<dbReference type="Gene3D" id="1.10.420.10">
    <property type="entry name" value="Peroxidase, domain 2"/>
    <property type="match status" value="2"/>
</dbReference>
<dbReference type="EC" id="1.11.1.21" evidence="8 9"/>
<dbReference type="RefSeq" id="WP_108892348.1">
    <property type="nucleotide sequence ID" value="NZ_ONZF01000001.1"/>
</dbReference>
<dbReference type="CDD" id="cd08200">
    <property type="entry name" value="catalase_peroxidase_2"/>
    <property type="match status" value="1"/>
</dbReference>
<dbReference type="EMBL" id="ONZF01000001">
    <property type="protein sequence ID" value="SPJ22456.1"/>
    <property type="molecule type" value="Genomic_DNA"/>
</dbReference>
<dbReference type="Pfam" id="PF00141">
    <property type="entry name" value="peroxidase"/>
    <property type="match status" value="2"/>
</dbReference>
<protein>
    <recommendedName>
        <fullName evidence="8 9">Catalase-peroxidase</fullName>
        <shortName evidence="8">CP</shortName>
        <ecNumber evidence="8 9">1.11.1.21</ecNumber>
    </recommendedName>
    <alternativeName>
        <fullName evidence="8">Peroxidase/catalase</fullName>
    </alternativeName>
</protein>
<dbReference type="HAMAP" id="MF_01961">
    <property type="entry name" value="Catal_peroxid"/>
    <property type="match status" value="1"/>
</dbReference>
<dbReference type="PROSITE" id="PS00436">
    <property type="entry name" value="PEROXIDASE_2"/>
    <property type="match status" value="1"/>
</dbReference>
<evidence type="ECO:0000259" key="10">
    <source>
        <dbReference type="PROSITE" id="PS50873"/>
    </source>
</evidence>
<sequence>MKDHAATPGACPFRGTRIGGALGSEPQLDHWWPNRLKVELLHQNPAQANPFGPHFDYSKEFEKVDFDALWEDMRALLHTPIDWWPADYDDYGPQMVRMSWHSAGTYRIADGRGGSGEGMQRFAPINSWWDNGNTDKSRRLLVPLKQKYGAGVSWADLMMLAGTVALEDMGLPIQGFAFGRLDAWEPDRATYWGPEGWMGELPTETPADPRAGHPEEMVNRGIRWEGDVQEEYYDLENPLGASHQSIIYVDPEGPNGNGNPYDSARDIRETFSRMAMNDVETVALIAGGHAFGKSHGAVSADKIGAAPEGAKMSEQGLGWHNPEGPGNAEFTMTNGIEGSWTPNPTRWDNDYLENLFKFEWEKTESPAGSVQWQPTDPNAPKTPDAHVEGKMNPLMMMTSDIAFKVDPKYREICEAFLKDFDYFTEEFSKAWHKLIHRDMGPTDRWMGPRKGGTFIWQDPVPDVDHPPVDDAQVAELKRACLDTGLPARELIAVAWASASTYRDSDKRGGANGARIRFAPQKDWDVNDPAMTARVLETLGRVKSDFDAKGAAKISLADLIVLAGCAGVEASAKPAGYDVTVPFIPGRTDASEEWTDAESFNWLKPVSDGFRNYHDTRVGYNVAPEHIFLDRAALLKLNAPEWTALTGGLRVLNQNYDGGAHGVFTDRPGTLSNDFFKVLVSMDYEWAPQDAREMLFDIKDRNTGQVKFTATRCDLVFGANSQLRQIAEVYSAADGEERLVKDFVAAWHKVMMLDRYDVAEDRAKVMSIC</sequence>
<dbReference type="InterPro" id="IPR019793">
    <property type="entry name" value="Peroxidases_heam-ligand_BS"/>
</dbReference>
<dbReference type="GO" id="GO:0042744">
    <property type="term" value="P:hydrogen peroxide catabolic process"/>
    <property type="evidence" value="ECO:0007669"/>
    <property type="project" value="UniProtKB-KW"/>
</dbReference>
<dbReference type="PRINTS" id="PR00458">
    <property type="entry name" value="PEROXIDASE"/>
</dbReference>
<keyword evidence="12" id="KW-1185">Reference proteome</keyword>
<dbReference type="PANTHER" id="PTHR30555:SF0">
    <property type="entry name" value="CATALASE-PEROXIDASE"/>
    <property type="match status" value="1"/>
</dbReference>
<feature type="domain" description="Plant heme peroxidase family profile" evidence="10">
    <location>
        <begin position="480"/>
        <end position="768"/>
    </location>
</feature>
<dbReference type="InterPro" id="IPR000763">
    <property type="entry name" value="Catalase_peroxidase"/>
</dbReference>
<dbReference type="PANTHER" id="PTHR30555">
    <property type="entry name" value="HYDROPEROXIDASE I, BIFUNCTIONAL CATALASE-PEROXIDASE"/>
    <property type="match status" value="1"/>
</dbReference>
<dbReference type="AlphaFoldDB" id="A0A2R8BQU3"/>
<keyword evidence="1 8" id="KW-0575">Peroxidase</keyword>
<accession>A0A2R8BQU3</accession>
<evidence type="ECO:0000256" key="6">
    <source>
        <dbReference type="ARBA" id="ARBA00023324"/>
    </source>
</evidence>
<dbReference type="NCBIfam" id="TIGR00198">
    <property type="entry name" value="cat_per_HPI"/>
    <property type="match status" value="1"/>
</dbReference>
<comment type="catalytic activity">
    <reaction evidence="7 8 9">
        <text>2 H2O2 = O2 + 2 H2O</text>
        <dbReference type="Rhea" id="RHEA:20309"/>
        <dbReference type="ChEBI" id="CHEBI:15377"/>
        <dbReference type="ChEBI" id="CHEBI:15379"/>
        <dbReference type="ChEBI" id="CHEBI:16240"/>
        <dbReference type="EC" id="1.11.1.21"/>
    </reaction>
</comment>
<evidence type="ECO:0000256" key="1">
    <source>
        <dbReference type="ARBA" id="ARBA00022559"/>
    </source>
</evidence>
<feature type="binding site" description="axial binding residue" evidence="8">
    <location>
        <position position="289"/>
    </location>
    <ligand>
        <name>heme b</name>
        <dbReference type="ChEBI" id="CHEBI:60344"/>
    </ligand>
    <ligandPart>
        <name>Fe</name>
        <dbReference type="ChEBI" id="CHEBI:18248"/>
    </ligandPart>
</feature>
<dbReference type="InterPro" id="IPR002016">
    <property type="entry name" value="Haem_peroxidase"/>
</dbReference>
<dbReference type="Gene3D" id="1.10.520.10">
    <property type="match status" value="2"/>
</dbReference>
<keyword evidence="4 8" id="KW-0560">Oxidoreductase</keyword>
<dbReference type="GO" id="GO:0046872">
    <property type="term" value="F:metal ion binding"/>
    <property type="evidence" value="ECO:0007669"/>
    <property type="project" value="UniProtKB-KW"/>
</dbReference>
<comment type="PTM">
    <text evidence="8">Formation of the three residue Trp-Tyr-Met cross-link is important for the catalase, but not the peroxidase activity of the enzyme.</text>
</comment>
<keyword evidence="5 8" id="KW-0408">Iron</keyword>
<dbReference type="InterPro" id="IPR019794">
    <property type="entry name" value="Peroxidases_AS"/>
</dbReference>
<feature type="site" description="Transition state stabilizer" evidence="8">
    <location>
        <position position="97"/>
    </location>
</feature>
<dbReference type="PRINTS" id="PR00460">
    <property type="entry name" value="BPEROXIDASE"/>
</dbReference>
<comment type="subunit">
    <text evidence="8">Homodimer or homotetramer.</text>
</comment>
<dbReference type="NCBIfam" id="NF011635">
    <property type="entry name" value="PRK15061.1"/>
    <property type="match status" value="1"/>
</dbReference>
<dbReference type="GO" id="GO:0004096">
    <property type="term" value="F:catalase activity"/>
    <property type="evidence" value="ECO:0007669"/>
    <property type="project" value="UniProtKB-UniRule"/>
</dbReference>